<evidence type="ECO:0000256" key="6">
    <source>
        <dbReference type="ARBA" id="ARBA00022448"/>
    </source>
</evidence>
<evidence type="ECO:0000256" key="9">
    <source>
        <dbReference type="ARBA" id="ARBA00022792"/>
    </source>
</evidence>
<dbReference type="PANTHER" id="PTHR15469:SF0">
    <property type="entry name" value="NADH DEHYDROGENASE [UBIQUINONE] 1 BETA SUBCOMPLEX SUBUNIT 4"/>
    <property type="match status" value="1"/>
</dbReference>
<evidence type="ECO:0000256" key="11">
    <source>
        <dbReference type="ARBA" id="ARBA00022989"/>
    </source>
</evidence>
<evidence type="ECO:0000256" key="10">
    <source>
        <dbReference type="ARBA" id="ARBA00022982"/>
    </source>
</evidence>
<dbReference type="GO" id="GO:0005743">
    <property type="term" value="C:mitochondrial inner membrane"/>
    <property type="evidence" value="ECO:0007669"/>
    <property type="project" value="UniProtKB-SubCell"/>
</dbReference>
<feature type="region of interest" description="Disordered" evidence="16">
    <location>
        <begin position="1"/>
        <end position="24"/>
    </location>
</feature>
<proteinExistence type="inferred from homology"/>
<evidence type="ECO:0000256" key="13">
    <source>
        <dbReference type="ARBA" id="ARBA00023136"/>
    </source>
</evidence>
<reference evidence="18" key="2">
    <citation type="submission" date="2025-08" db="UniProtKB">
        <authorList>
            <consortium name="Ensembl"/>
        </authorList>
    </citation>
    <scope>IDENTIFICATION</scope>
</reference>
<dbReference type="Bgee" id="ENSLACG00000015014">
    <property type="expression patterns" value="Expressed in mesonephros and 6 other cell types or tissues"/>
</dbReference>
<evidence type="ECO:0000313" key="18">
    <source>
        <dbReference type="Ensembl" id="ENSLACP00000017045.1"/>
    </source>
</evidence>
<dbReference type="InParanoid" id="H3B574"/>
<keyword evidence="10" id="KW-0249">Electron transport</keyword>
<dbReference type="PANTHER" id="PTHR15469">
    <property type="entry name" value="NADH-UBIQUINONE OXIDOREDUCTASE B15 SUBUNIT"/>
    <property type="match status" value="1"/>
</dbReference>
<keyword evidence="7" id="KW-0679">Respiratory chain</keyword>
<evidence type="ECO:0000256" key="14">
    <source>
        <dbReference type="ARBA" id="ARBA00030212"/>
    </source>
</evidence>
<gene>
    <name evidence="18" type="primary">NDUFB4</name>
</gene>
<keyword evidence="9" id="KW-0999">Mitochondrion inner membrane</keyword>
<dbReference type="InterPro" id="IPR009866">
    <property type="entry name" value="NADH_UbQ_OxRdtase_NDUFB4_su"/>
</dbReference>
<feature type="transmembrane region" description="Helical" evidence="17">
    <location>
        <begin position="86"/>
        <end position="104"/>
    </location>
</feature>
<dbReference type="OMA" id="REYLLHY"/>
<evidence type="ECO:0000256" key="12">
    <source>
        <dbReference type="ARBA" id="ARBA00023128"/>
    </source>
</evidence>
<dbReference type="Pfam" id="PF07225">
    <property type="entry name" value="NDUF_B4"/>
    <property type="match status" value="1"/>
</dbReference>
<dbReference type="CTD" id="4710"/>
<comment type="similarity">
    <text evidence="3">Belongs to the complex I NDUFB4 subunit family.</text>
</comment>
<dbReference type="eggNOG" id="ENOG502S2HF">
    <property type="taxonomic scope" value="Eukaryota"/>
</dbReference>
<keyword evidence="8 17" id="KW-0812">Transmembrane</keyword>
<protein>
    <recommendedName>
        <fullName evidence="5">NADH dehydrogenase [ubiquinone] 1 beta subcomplex subunit 4</fullName>
    </recommendedName>
    <alternativeName>
        <fullName evidence="14">Complex I-B15</fullName>
    </alternativeName>
    <alternativeName>
        <fullName evidence="15">NADH-ubiquinone oxidoreductase B15 subunit</fullName>
    </alternativeName>
</protein>
<evidence type="ECO:0000256" key="3">
    <source>
        <dbReference type="ARBA" id="ARBA00007260"/>
    </source>
</evidence>
<evidence type="ECO:0000256" key="4">
    <source>
        <dbReference type="ARBA" id="ARBA00011533"/>
    </source>
</evidence>
<evidence type="ECO:0000256" key="16">
    <source>
        <dbReference type="SAM" id="MobiDB-lite"/>
    </source>
</evidence>
<evidence type="ECO:0000313" key="19">
    <source>
        <dbReference type="Proteomes" id="UP000008672"/>
    </source>
</evidence>
<keyword evidence="12" id="KW-0496">Mitochondrion</keyword>
<dbReference type="HOGENOM" id="CLU_123402_0_0_1"/>
<organism evidence="18 19">
    <name type="scientific">Latimeria chalumnae</name>
    <name type="common">Coelacanth</name>
    <dbReference type="NCBI Taxonomy" id="7897"/>
    <lineage>
        <taxon>Eukaryota</taxon>
        <taxon>Metazoa</taxon>
        <taxon>Chordata</taxon>
        <taxon>Craniata</taxon>
        <taxon>Vertebrata</taxon>
        <taxon>Euteleostomi</taxon>
        <taxon>Coelacanthiformes</taxon>
        <taxon>Coelacanthidae</taxon>
        <taxon>Latimeria</taxon>
    </lineage>
</organism>
<evidence type="ECO:0000256" key="15">
    <source>
        <dbReference type="ARBA" id="ARBA00030987"/>
    </source>
</evidence>
<dbReference type="STRING" id="7897.ENSLACP00000017045"/>
<comment type="subcellular location">
    <subcellularLocation>
        <location evidence="2">Mitochondrion inner membrane</location>
        <topology evidence="2">Single-pass membrane protein</topology>
        <orientation evidence="2">Matrix side</orientation>
    </subcellularLocation>
</comment>
<keyword evidence="19" id="KW-1185">Reference proteome</keyword>
<dbReference type="Ensembl" id="ENSLACT00000017167.1">
    <property type="protein sequence ID" value="ENSLACP00000017045.1"/>
    <property type="gene ID" value="ENSLACG00000015014.1"/>
</dbReference>
<dbReference type="GeneID" id="102351491"/>
<keyword evidence="6" id="KW-0813">Transport</keyword>
<comment type="subunit">
    <text evidence="4">Complex I is composed of 45 different subunits.</text>
</comment>
<dbReference type="OrthoDB" id="5818798at2759"/>
<evidence type="ECO:0000256" key="8">
    <source>
        <dbReference type="ARBA" id="ARBA00022692"/>
    </source>
</evidence>
<name>H3B574_LATCH</name>
<dbReference type="FunCoup" id="H3B574">
    <property type="interactions" value="834"/>
</dbReference>
<reference evidence="19" key="1">
    <citation type="submission" date="2011-08" db="EMBL/GenBank/DDBJ databases">
        <title>The draft genome of Latimeria chalumnae.</title>
        <authorList>
            <person name="Di Palma F."/>
            <person name="Alfoldi J."/>
            <person name="Johnson J."/>
            <person name="Berlin A."/>
            <person name="Gnerre S."/>
            <person name="Jaffe D."/>
            <person name="MacCallum I."/>
            <person name="Young S."/>
            <person name="Walker B.J."/>
            <person name="Lander E."/>
            <person name="Lindblad-Toh K."/>
        </authorList>
    </citation>
    <scope>NUCLEOTIDE SEQUENCE [LARGE SCALE GENOMIC DNA]</scope>
    <source>
        <strain evidence="19">Wild caught</strain>
    </source>
</reference>
<evidence type="ECO:0000256" key="5">
    <source>
        <dbReference type="ARBA" id="ARBA00018681"/>
    </source>
</evidence>
<evidence type="ECO:0000256" key="1">
    <source>
        <dbReference type="ARBA" id="ARBA00003195"/>
    </source>
</evidence>
<keyword evidence="13 17" id="KW-0472">Membrane</keyword>
<dbReference type="EMBL" id="AFYH01060074">
    <property type="status" value="NOT_ANNOTATED_CDS"/>
    <property type="molecule type" value="Genomic_DNA"/>
</dbReference>
<evidence type="ECO:0000256" key="2">
    <source>
        <dbReference type="ARBA" id="ARBA00004298"/>
    </source>
</evidence>
<sequence>MADYKEAPLASRPKTLNPNEYFGLSPEQRRADEERLAIRARLKRQYQLQLNDPHRVELIENPAMTRWIYARSSNIYPNFRPTPKTSLLGFVCGVAPLVFWYYVLKTDRDRKEKLIEEGKYERPFHLSY</sequence>
<dbReference type="GeneTree" id="ENSGT00390000007133"/>
<reference evidence="18" key="3">
    <citation type="submission" date="2025-09" db="UniProtKB">
        <authorList>
            <consortium name="Ensembl"/>
        </authorList>
    </citation>
    <scope>IDENTIFICATION</scope>
</reference>
<dbReference type="KEGG" id="lcm:102351491"/>
<dbReference type="AlphaFoldDB" id="H3B574"/>
<dbReference type="Proteomes" id="UP000008672">
    <property type="component" value="Unassembled WGS sequence"/>
</dbReference>
<evidence type="ECO:0000256" key="7">
    <source>
        <dbReference type="ARBA" id="ARBA00022660"/>
    </source>
</evidence>
<dbReference type="RefSeq" id="XP_005994938.1">
    <property type="nucleotide sequence ID" value="XM_005994876.3"/>
</dbReference>
<accession>H3B574</accession>
<evidence type="ECO:0000256" key="17">
    <source>
        <dbReference type="SAM" id="Phobius"/>
    </source>
</evidence>
<keyword evidence="11 17" id="KW-1133">Transmembrane helix</keyword>
<comment type="function">
    <text evidence="1">Accessory subunit of the mitochondrial membrane respiratory chain NADH dehydrogenase (Complex I), that is believed not to be involved in catalysis. Complex I functions in the transfer of electrons from NADH to the respiratory chain. The immediate electron acceptor for the enzyme is believed to be ubiquinone.</text>
</comment>